<dbReference type="AlphaFoldDB" id="A0A2Z6S4A5"/>
<reference evidence="12" key="2">
    <citation type="submission" date="2019-10" db="EMBL/GenBank/DDBJ databases">
        <title>Conservation and host-specific expression of non-tandemly repeated heterogenous ribosome RNA gene in arbuscular mycorrhizal fungi.</title>
        <authorList>
            <person name="Maeda T."/>
            <person name="Kobayashi Y."/>
            <person name="Nakagawa T."/>
            <person name="Ezawa T."/>
            <person name="Yamaguchi K."/>
            <person name="Bino T."/>
            <person name="Nishimoto Y."/>
            <person name="Shigenobu S."/>
            <person name="Kawaguchi M."/>
        </authorList>
    </citation>
    <scope>NUCLEOTIDE SEQUENCE</scope>
    <source>
        <strain evidence="12">HR1</strain>
    </source>
</reference>
<dbReference type="Pfam" id="PF26200">
    <property type="entry name" value="Rcat_RNF216"/>
    <property type="match status" value="1"/>
</dbReference>
<keyword evidence="3" id="KW-0479">Metal-binding</keyword>
<keyword evidence="2" id="KW-0808">Transferase</keyword>
<dbReference type="Gene3D" id="1.20.120.1750">
    <property type="match status" value="1"/>
</dbReference>
<feature type="domain" description="RING-type" evidence="10">
    <location>
        <begin position="260"/>
        <end position="562"/>
    </location>
</feature>
<evidence type="ECO:0000313" key="12">
    <source>
        <dbReference type="EMBL" id="GES91245.1"/>
    </source>
</evidence>
<evidence type="ECO:0000256" key="1">
    <source>
        <dbReference type="ARBA" id="ARBA00004906"/>
    </source>
</evidence>
<evidence type="ECO:0000256" key="6">
    <source>
        <dbReference type="ARBA" id="ARBA00022786"/>
    </source>
</evidence>
<keyword evidence="5" id="KW-0863">Zinc-finger</keyword>
<evidence type="ECO:0000256" key="8">
    <source>
        <dbReference type="SAM" id="MobiDB-lite"/>
    </source>
</evidence>
<dbReference type="GO" id="GO:0008270">
    <property type="term" value="F:zinc ion binding"/>
    <property type="evidence" value="ECO:0007669"/>
    <property type="project" value="UniProtKB-KW"/>
</dbReference>
<keyword evidence="7" id="KW-0862">Zinc</keyword>
<evidence type="ECO:0000256" key="5">
    <source>
        <dbReference type="ARBA" id="ARBA00022771"/>
    </source>
</evidence>
<dbReference type="EMBL" id="BLAL01000199">
    <property type="protein sequence ID" value="GES91245.1"/>
    <property type="molecule type" value="Genomic_DNA"/>
</dbReference>
<proteinExistence type="predicted"/>
<keyword evidence="9" id="KW-1133">Transmembrane helix</keyword>
<keyword evidence="9" id="KW-0472">Membrane</keyword>
<comment type="caution">
    <text evidence="11">The sequence shown here is derived from an EMBL/GenBank/DDBJ whole genome shotgun (WGS) entry which is preliminary data.</text>
</comment>
<evidence type="ECO:0000256" key="9">
    <source>
        <dbReference type="SAM" id="Phobius"/>
    </source>
</evidence>
<dbReference type="InterPro" id="IPR044066">
    <property type="entry name" value="TRIAD_supradom"/>
</dbReference>
<feature type="transmembrane region" description="Helical" evidence="9">
    <location>
        <begin position="409"/>
        <end position="429"/>
    </location>
</feature>
<keyword evidence="9" id="KW-0812">Transmembrane</keyword>
<keyword evidence="4" id="KW-0677">Repeat</keyword>
<dbReference type="PANTHER" id="PTHR22770">
    <property type="entry name" value="UBIQUITIN CONJUGATING ENZYME 7 INTERACTING PROTEIN-RELATED"/>
    <property type="match status" value="1"/>
</dbReference>
<dbReference type="STRING" id="94130.A0A2Z6S4A5"/>
<accession>A0A2Z6S4A5</accession>
<gene>
    <name evidence="12" type="ORF">RCL2_001807700</name>
    <name evidence="11" type="ORF">RclHR1_03410009</name>
</gene>
<protein>
    <submittedName>
        <fullName evidence="12">Related to RING-like zinc finger protein ZIN</fullName>
    </submittedName>
</protein>
<feature type="transmembrane region" description="Helical" evidence="9">
    <location>
        <begin position="385"/>
        <end position="403"/>
    </location>
</feature>
<name>A0A2Z6S4A5_9GLOM</name>
<evidence type="ECO:0000256" key="7">
    <source>
        <dbReference type="ARBA" id="ARBA00022833"/>
    </source>
</evidence>
<dbReference type="PANTHER" id="PTHR22770:SF42">
    <property type="entry name" value="FINGER PROTEIN (ZIN), PUTATIVE (AFU_ORTHOLOGUE AFUA_4G03910)-RELATED"/>
    <property type="match status" value="1"/>
</dbReference>
<dbReference type="InterPro" id="IPR051628">
    <property type="entry name" value="LUBAC_E3_Ligases"/>
</dbReference>
<evidence type="ECO:0000259" key="10">
    <source>
        <dbReference type="PROSITE" id="PS51873"/>
    </source>
</evidence>
<comment type="pathway">
    <text evidence="1">Protein modification; protein ubiquitination.</text>
</comment>
<dbReference type="Proteomes" id="UP000247702">
    <property type="component" value="Unassembled WGS sequence"/>
</dbReference>
<evidence type="ECO:0000313" key="13">
    <source>
        <dbReference type="Proteomes" id="UP000247702"/>
    </source>
</evidence>
<dbReference type="OrthoDB" id="10009520at2759"/>
<dbReference type="CDD" id="cd20353">
    <property type="entry name" value="Rcat_RBR_RNF216"/>
    <property type="match status" value="1"/>
</dbReference>
<sequence>MFKGGSFFSSLKNSSGSSIPSNSQKDAILEQLVFIFPDADQEYLKYCIEFYRDNHVERITEKIFNSNKGHYPKIPEGCKNANSTKAKNEYLLQLSELFPECDIGFLREKLCIVNQDHLQQVIDQLLTMDKSGDKGGYPRRADQFIIEPWELIRSQSYRKAVRYRLYNDFPDTWRSTIKAILAENNFDYRKSFEKLKELTTNNWWNSIFSIFRRKIYKEIENPELLEEIQKLQYAKLEEQSKADYEIAKQVNFNEYTNNDQLITCGCCYGDYPFEDLTCCSEGHLFCKDCINRLVQEGLFGQGSLRGKQIKCIEQTGCDGYFTDDQLQSTLIPDIFKNYLDSLIEHSLKQTNLSLVQCPFCNYCEVDDNDFFFSFKQLRIPKSSKTFILLASLPIAILPLLTSFESIFSIFTALNVVIILILPQIVWNVMGVYPLKAWINEFDNIVKRVKRKRRGNVFKCQNPECRKISCLLCNRESKPFHKCYEREQDSLRLFVEKAMADAVKRTCPKCHISFTKADGCNKMTCRCGYVMCYLCRKDLRQESYAHFCDHFRPIPGQKCKKCNKCDLYKTEDEEKVIKEAAAKARNEFLKSHPEARGVNLLGNNVIGPVTNEDDKYFRETFEKAVEKVVDYLLP</sequence>
<dbReference type="CDD" id="cd16630">
    <property type="entry name" value="RING-HC_RBR_RNF216"/>
    <property type="match status" value="1"/>
</dbReference>
<dbReference type="Pfam" id="PF26191">
    <property type="entry name" value="RING-HC_RBR_RNF216"/>
    <property type="match status" value="1"/>
</dbReference>
<keyword evidence="6" id="KW-0833">Ubl conjugation pathway</keyword>
<dbReference type="PROSITE" id="PS51873">
    <property type="entry name" value="TRIAD"/>
    <property type="match status" value="1"/>
</dbReference>
<dbReference type="EMBL" id="BEXD01002680">
    <property type="protein sequence ID" value="GBB99096.1"/>
    <property type="molecule type" value="Genomic_DNA"/>
</dbReference>
<dbReference type="InterPro" id="IPR047546">
    <property type="entry name" value="Rcat_RBR_RNF216"/>
</dbReference>
<organism evidence="11 13">
    <name type="scientific">Rhizophagus clarus</name>
    <dbReference type="NCBI Taxonomy" id="94130"/>
    <lineage>
        <taxon>Eukaryota</taxon>
        <taxon>Fungi</taxon>
        <taxon>Fungi incertae sedis</taxon>
        <taxon>Mucoromycota</taxon>
        <taxon>Glomeromycotina</taxon>
        <taxon>Glomeromycetes</taxon>
        <taxon>Glomerales</taxon>
        <taxon>Glomeraceae</taxon>
        <taxon>Rhizophagus</taxon>
    </lineage>
</organism>
<evidence type="ECO:0000256" key="4">
    <source>
        <dbReference type="ARBA" id="ARBA00022737"/>
    </source>
</evidence>
<reference evidence="11 13" key="1">
    <citation type="submission" date="2017-11" db="EMBL/GenBank/DDBJ databases">
        <title>The genome of Rhizophagus clarus HR1 reveals common genetic basis of auxotrophy among arbuscular mycorrhizal fungi.</title>
        <authorList>
            <person name="Kobayashi Y."/>
        </authorList>
    </citation>
    <scope>NUCLEOTIDE SEQUENCE [LARGE SCALE GENOMIC DNA]</scope>
    <source>
        <strain evidence="11 13">HR1</strain>
    </source>
</reference>
<evidence type="ECO:0000256" key="3">
    <source>
        <dbReference type="ARBA" id="ARBA00022723"/>
    </source>
</evidence>
<dbReference type="Proteomes" id="UP000615446">
    <property type="component" value="Unassembled WGS sequence"/>
</dbReference>
<feature type="region of interest" description="Disordered" evidence="8">
    <location>
        <begin position="1"/>
        <end position="22"/>
    </location>
</feature>
<dbReference type="GO" id="GO:0016740">
    <property type="term" value="F:transferase activity"/>
    <property type="evidence" value="ECO:0007669"/>
    <property type="project" value="UniProtKB-KW"/>
</dbReference>
<evidence type="ECO:0000256" key="2">
    <source>
        <dbReference type="ARBA" id="ARBA00022679"/>
    </source>
</evidence>
<dbReference type="SUPFAM" id="SSF57850">
    <property type="entry name" value="RING/U-box"/>
    <property type="match status" value="1"/>
</dbReference>
<evidence type="ECO:0000313" key="11">
    <source>
        <dbReference type="EMBL" id="GBB99096.1"/>
    </source>
</evidence>
<keyword evidence="13" id="KW-1185">Reference proteome</keyword>
<dbReference type="InterPro" id="IPR047544">
    <property type="entry name" value="RING-HC_RBR_RNF216"/>
</dbReference>